<dbReference type="EMBL" id="CAJNNW010028862">
    <property type="protein sequence ID" value="CAE8698043.1"/>
    <property type="molecule type" value="Genomic_DNA"/>
</dbReference>
<gene>
    <name evidence="2" type="ORF">PGLA2088_LOCUS30542</name>
</gene>
<sequence length="296" mass="31680">CSSTASEPMWQENGVDEALAASGLPLPGSLMECSTAQELPPAESESEIRRLILRVGSQMGFAKAELDGATTLLENNWYDTCDSLADLSEDEAAQLGLPSRLLRALRTEALRRSVSSAVASASALAARSLRGRQMSGSSGDRSGHQFQARGRGLRFPGPEEAVAEGDLDAASECSSVPTIPCHERPERPEDLPEFAEPCTPRSLPTASPSPPSTTAPGTPRIELRLPEVIGDGHSFEQGGRFDGQASCQSNEVSYWGAEIQPEAVMTGSTIREVNSPHRWSRDPDRSRYFASLLPSA</sequence>
<feature type="non-terminal residue" evidence="2">
    <location>
        <position position="1"/>
    </location>
</feature>
<dbReference type="AlphaFoldDB" id="A0A813K605"/>
<feature type="non-terminal residue" evidence="2">
    <location>
        <position position="296"/>
    </location>
</feature>
<name>A0A813K605_POLGL</name>
<comment type="caution">
    <text evidence="2">The sequence shown here is derived from an EMBL/GenBank/DDBJ whole genome shotgun (WGS) entry which is preliminary data.</text>
</comment>
<dbReference type="Proteomes" id="UP000626109">
    <property type="component" value="Unassembled WGS sequence"/>
</dbReference>
<organism evidence="2 3">
    <name type="scientific">Polarella glacialis</name>
    <name type="common">Dinoflagellate</name>
    <dbReference type="NCBI Taxonomy" id="89957"/>
    <lineage>
        <taxon>Eukaryota</taxon>
        <taxon>Sar</taxon>
        <taxon>Alveolata</taxon>
        <taxon>Dinophyceae</taxon>
        <taxon>Suessiales</taxon>
        <taxon>Suessiaceae</taxon>
        <taxon>Polarella</taxon>
    </lineage>
</organism>
<protein>
    <submittedName>
        <fullName evidence="2">Uncharacterized protein</fullName>
    </submittedName>
</protein>
<accession>A0A813K605</accession>
<evidence type="ECO:0000313" key="2">
    <source>
        <dbReference type="EMBL" id="CAE8698043.1"/>
    </source>
</evidence>
<evidence type="ECO:0000256" key="1">
    <source>
        <dbReference type="SAM" id="MobiDB-lite"/>
    </source>
</evidence>
<proteinExistence type="predicted"/>
<evidence type="ECO:0000313" key="3">
    <source>
        <dbReference type="Proteomes" id="UP000626109"/>
    </source>
</evidence>
<reference evidence="2" key="1">
    <citation type="submission" date="2021-02" db="EMBL/GenBank/DDBJ databases">
        <authorList>
            <person name="Dougan E. K."/>
            <person name="Rhodes N."/>
            <person name="Thang M."/>
            <person name="Chan C."/>
        </authorList>
    </citation>
    <scope>NUCLEOTIDE SEQUENCE</scope>
</reference>
<feature type="compositionally biased region" description="Basic and acidic residues" evidence="1">
    <location>
        <begin position="181"/>
        <end position="190"/>
    </location>
</feature>
<feature type="region of interest" description="Disordered" evidence="1">
    <location>
        <begin position="130"/>
        <end position="220"/>
    </location>
</feature>